<dbReference type="AlphaFoldDB" id="A0A139WK96"/>
<dbReference type="EMBL" id="KQ971330">
    <property type="protein sequence ID" value="KYB28324.1"/>
    <property type="molecule type" value="Genomic_DNA"/>
</dbReference>
<keyword evidence="8" id="KW-1185">Reference proteome</keyword>
<keyword evidence="3" id="KW-0732">Signal</keyword>
<accession>A0A139WK96</accession>
<keyword evidence="2" id="KW-0812">Transmembrane</keyword>
<dbReference type="GO" id="GO:0030178">
    <property type="term" value="P:negative regulation of Wnt signaling pathway"/>
    <property type="evidence" value="ECO:0007669"/>
    <property type="project" value="InterPro"/>
</dbReference>
<dbReference type="Proteomes" id="UP000007266">
    <property type="component" value="Linkage group 3"/>
</dbReference>
<dbReference type="PANTHER" id="PTHR31021:SF1">
    <property type="entry name" value="CHROMOSOME UNDETERMINED SCAFFOLD_56, WHOLE GENOME SHOTGUN SEQUENCE"/>
    <property type="match status" value="1"/>
</dbReference>
<dbReference type="InParanoid" id="A0A139WK96"/>
<proteinExistence type="predicted"/>
<organism evidence="7 8">
    <name type="scientific">Tribolium castaneum</name>
    <name type="common">Red flour beetle</name>
    <dbReference type="NCBI Taxonomy" id="7070"/>
    <lineage>
        <taxon>Eukaryota</taxon>
        <taxon>Metazoa</taxon>
        <taxon>Ecdysozoa</taxon>
        <taxon>Arthropoda</taxon>
        <taxon>Hexapoda</taxon>
        <taxon>Insecta</taxon>
        <taxon>Pterygota</taxon>
        <taxon>Neoptera</taxon>
        <taxon>Endopterygota</taxon>
        <taxon>Coleoptera</taxon>
        <taxon>Polyphaga</taxon>
        <taxon>Cucujiformia</taxon>
        <taxon>Tenebrionidae</taxon>
        <taxon>Tenebrionidae incertae sedis</taxon>
        <taxon>Tribolium</taxon>
    </lineage>
</organism>
<evidence type="ECO:0000256" key="4">
    <source>
        <dbReference type="ARBA" id="ARBA00023136"/>
    </source>
</evidence>
<evidence type="ECO:0000313" key="8">
    <source>
        <dbReference type="Proteomes" id="UP000007266"/>
    </source>
</evidence>
<comment type="subcellular location">
    <subcellularLocation>
        <location evidence="1">Membrane</location>
        <topology evidence="1">Single-pass membrane protein</topology>
    </subcellularLocation>
</comment>
<reference evidence="7 8" key="1">
    <citation type="journal article" date="2008" name="Nature">
        <title>The genome of the model beetle and pest Tribolium castaneum.</title>
        <authorList>
            <consortium name="Tribolium Genome Sequencing Consortium"/>
            <person name="Richards S."/>
            <person name="Gibbs R.A."/>
            <person name="Weinstock G.M."/>
            <person name="Brown S.J."/>
            <person name="Denell R."/>
            <person name="Beeman R.W."/>
            <person name="Gibbs R."/>
            <person name="Beeman R.W."/>
            <person name="Brown S.J."/>
            <person name="Bucher G."/>
            <person name="Friedrich M."/>
            <person name="Grimmelikhuijzen C.J."/>
            <person name="Klingler M."/>
            <person name="Lorenzen M."/>
            <person name="Richards S."/>
            <person name="Roth S."/>
            <person name="Schroder R."/>
            <person name="Tautz D."/>
            <person name="Zdobnov E.M."/>
            <person name="Muzny D."/>
            <person name="Gibbs R.A."/>
            <person name="Weinstock G.M."/>
            <person name="Attaway T."/>
            <person name="Bell S."/>
            <person name="Buhay C.J."/>
            <person name="Chandrabose M.N."/>
            <person name="Chavez D."/>
            <person name="Clerk-Blankenburg K.P."/>
            <person name="Cree A."/>
            <person name="Dao M."/>
            <person name="Davis C."/>
            <person name="Chacko J."/>
            <person name="Dinh H."/>
            <person name="Dugan-Rocha S."/>
            <person name="Fowler G."/>
            <person name="Garner T.T."/>
            <person name="Garnes J."/>
            <person name="Gnirke A."/>
            <person name="Hawes A."/>
            <person name="Hernandez J."/>
            <person name="Hines S."/>
            <person name="Holder M."/>
            <person name="Hume J."/>
            <person name="Jhangiani S.N."/>
            <person name="Joshi V."/>
            <person name="Khan Z.M."/>
            <person name="Jackson L."/>
            <person name="Kovar C."/>
            <person name="Kowis A."/>
            <person name="Lee S."/>
            <person name="Lewis L.R."/>
            <person name="Margolis J."/>
            <person name="Morgan M."/>
            <person name="Nazareth L.V."/>
            <person name="Nguyen N."/>
            <person name="Okwuonu G."/>
            <person name="Parker D."/>
            <person name="Richards S."/>
            <person name="Ruiz S.J."/>
            <person name="Santibanez J."/>
            <person name="Savard J."/>
            <person name="Scherer S.E."/>
            <person name="Schneider B."/>
            <person name="Sodergren E."/>
            <person name="Tautz D."/>
            <person name="Vattahil S."/>
            <person name="Villasana D."/>
            <person name="White C.S."/>
            <person name="Wright R."/>
            <person name="Park Y."/>
            <person name="Beeman R.W."/>
            <person name="Lord J."/>
            <person name="Oppert B."/>
            <person name="Lorenzen M."/>
            <person name="Brown S."/>
            <person name="Wang L."/>
            <person name="Savard J."/>
            <person name="Tautz D."/>
            <person name="Richards S."/>
            <person name="Weinstock G."/>
            <person name="Gibbs R.A."/>
            <person name="Liu Y."/>
            <person name="Worley K."/>
            <person name="Weinstock G."/>
            <person name="Elsik C.G."/>
            <person name="Reese J.T."/>
            <person name="Elhaik E."/>
            <person name="Landan G."/>
            <person name="Graur D."/>
            <person name="Arensburger P."/>
            <person name="Atkinson P."/>
            <person name="Beeman R.W."/>
            <person name="Beidler J."/>
            <person name="Brown S.J."/>
            <person name="Demuth J.P."/>
            <person name="Drury D.W."/>
            <person name="Du Y.Z."/>
            <person name="Fujiwara H."/>
            <person name="Lorenzen M."/>
            <person name="Maselli V."/>
            <person name="Osanai M."/>
            <person name="Park Y."/>
            <person name="Robertson H.M."/>
            <person name="Tu Z."/>
            <person name="Wang J.J."/>
            <person name="Wang S."/>
            <person name="Richards S."/>
            <person name="Song H."/>
            <person name="Zhang L."/>
            <person name="Sodergren E."/>
            <person name="Werner D."/>
            <person name="Stanke M."/>
            <person name="Morgenstern B."/>
            <person name="Solovyev V."/>
            <person name="Kosarev P."/>
            <person name="Brown G."/>
            <person name="Chen H.C."/>
            <person name="Ermolaeva O."/>
            <person name="Hlavina W."/>
            <person name="Kapustin Y."/>
            <person name="Kiryutin B."/>
            <person name="Kitts P."/>
            <person name="Maglott D."/>
            <person name="Pruitt K."/>
            <person name="Sapojnikov V."/>
            <person name="Souvorov A."/>
            <person name="Mackey A.J."/>
            <person name="Waterhouse R.M."/>
            <person name="Wyder S."/>
            <person name="Zdobnov E.M."/>
            <person name="Zdobnov E.M."/>
            <person name="Wyder S."/>
            <person name="Kriventseva E.V."/>
            <person name="Kadowaki T."/>
            <person name="Bork P."/>
            <person name="Aranda M."/>
            <person name="Bao R."/>
            <person name="Beermann A."/>
            <person name="Berns N."/>
            <person name="Bolognesi R."/>
            <person name="Bonneton F."/>
            <person name="Bopp D."/>
            <person name="Brown S.J."/>
            <person name="Bucher G."/>
            <person name="Butts T."/>
            <person name="Chaumot A."/>
            <person name="Denell R.E."/>
            <person name="Ferrier D.E."/>
            <person name="Friedrich M."/>
            <person name="Gordon C.M."/>
            <person name="Jindra M."/>
            <person name="Klingler M."/>
            <person name="Lan Q."/>
            <person name="Lattorff H.M."/>
            <person name="Laudet V."/>
            <person name="von Levetsow C."/>
            <person name="Liu Z."/>
            <person name="Lutz R."/>
            <person name="Lynch J.A."/>
            <person name="da Fonseca R.N."/>
            <person name="Posnien N."/>
            <person name="Reuter R."/>
            <person name="Roth S."/>
            <person name="Savard J."/>
            <person name="Schinko J.B."/>
            <person name="Schmitt C."/>
            <person name="Schoppmeier M."/>
            <person name="Schroder R."/>
            <person name="Shippy T.D."/>
            <person name="Simonnet F."/>
            <person name="Marques-Souza H."/>
            <person name="Tautz D."/>
            <person name="Tomoyasu Y."/>
            <person name="Trauner J."/>
            <person name="Van der Zee M."/>
            <person name="Vervoort M."/>
            <person name="Wittkopp N."/>
            <person name="Wimmer E.A."/>
            <person name="Yang X."/>
            <person name="Jones A.K."/>
            <person name="Sattelle D.B."/>
            <person name="Ebert P.R."/>
            <person name="Nelson D."/>
            <person name="Scott J.G."/>
            <person name="Beeman R.W."/>
            <person name="Muthukrishnan S."/>
            <person name="Kramer K.J."/>
            <person name="Arakane Y."/>
            <person name="Beeman R.W."/>
            <person name="Zhu Q."/>
            <person name="Hogenkamp D."/>
            <person name="Dixit R."/>
            <person name="Oppert B."/>
            <person name="Jiang H."/>
            <person name="Zou Z."/>
            <person name="Marshall J."/>
            <person name="Elpidina E."/>
            <person name="Vinokurov K."/>
            <person name="Oppert C."/>
            <person name="Zou Z."/>
            <person name="Evans J."/>
            <person name="Lu Z."/>
            <person name="Zhao P."/>
            <person name="Sumathipala N."/>
            <person name="Altincicek B."/>
            <person name="Vilcinskas A."/>
            <person name="Williams M."/>
            <person name="Hultmark D."/>
            <person name="Hetru C."/>
            <person name="Jiang H."/>
            <person name="Grimmelikhuijzen C.J."/>
            <person name="Hauser F."/>
            <person name="Cazzamali G."/>
            <person name="Williamson M."/>
            <person name="Park Y."/>
            <person name="Li B."/>
            <person name="Tanaka Y."/>
            <person name="Predel R."/>
            <person name="Neupert S."/>
            <person name="Schachtner J."/>
            <person name="Verleyen P."/>
            <person name="Raible F."/>
            <person name="Bork P."/>
            <person name="Friedrich M."/>
            <person name="Walden K.K."/>
            <person name="Robertson H.M."/>
            <person name="Angeli S."/>
            <person name="Foret S."/>
            <person name="Bucher G."/>
            <person name="Schuetz S."/>
            <person name="Maleszka R."/>
            <person name="Wimmer E.A."/>
            <person name="Beeman R.W."/>
            <person name="Lorenzen M."/>
            <person name="Tomoyasu Y."/>
            <person name="Miller S.C."/>
            <person name="Grossmann D."/>
            <person name="Bucher G."/>
        </authorList>
    </citation>
    <scope>NUCLEOTIDE SEQUENCE [LARGE SCALE GENOMIC DNA]</scope>
    <source>
        <strain evidence="7 8">Georgia GA2</strain>
    </source>
</reference>
<dbReference type="Pfam" id="PF14921">
    <property type="entry name" value="APCDDC"/>
    <property type="match status" value="1"/>
</dbReference>
<protein>
    <recommendedName>
        <fullName evidence="6">APCDD1 domain-containing protein</fullName>
    </recommendedName>
</protein>
<dbReference type="PANTHER" id="PTHR31021">
    <property type="entry name" value="ADENOMATOSIS POLYPOSIS COLI DOWN-REGULATED 1"/>
    <property type="match status" value="1"/>
</dbReference>
<evidence type="ECO:0000256" key="5">
    <source>
        <dbReference type="ARBA" id="ARBA00023180"/>
    </source>
</evidence>
<evidence type="ECO:0000259" key="6">
    <source>
        <dbReference type="SMART" id="SM01352"/>
    </source>
</evidence>
<evidence type="ECO:0000256" key="2">
    <source>
        <dbReference type="ARBA" id="ARBA00022692"/>
    </source>
</evidence>
<evidence type="ECO:0000256" key="1">
    <source>
        <dbReference type="ARBA" id="ARBA00004167"/>
    </source>
</evidence>
<name>A0A139WK96_TRICA</name>
<evidence type="ECO:0000256" key="3">
    <source>
        <dbReference type="ARBA" id="ARBA00022729"/>
    </source>
</evidence>
<gene>
    <name evidence="7" type="primary">AUGUSTUS-3.0.2_34630</name>
    <name evidence="7" type="ORF">TcasGA2_TC034630</name>
</gene>
<sequence>MQDAFTHLLARDEIDKAKCRVEELISGGYGGGPRRRRDVIPPPPPARRTKWLLRQSVETCLMRSEPPPPPPPPAFSLKHLTRRKKAPSGPSFPIHSRSTLRVVRTGSGMCSCKKGLHVVMFRTWIFLFLVYETYAMGELTKCEKVEAMASWRDHNTVVETSLKTLSGTWISEGCETRPGPEYVLRAYTFNPEGTYNLIQHHYWDDSCSSPKLTVISHGRLTLRNSLVQPEASNGLAKPTNITVIPQDSTAAEELNQLVSEECPGQYWKSWRRNQEHLVYDHRQERRGTFNLWSHSYQAITNQHPLNKPDFPQISGDISCLGSLKWAFNELKLLKIQLRPLHNVRKVRNWPKWSFF</sequence>
<dbReference type="GO" id="GO:0005886">
    <property type="term" value="C:plasma membrane"/>
    <property type="evidence" value="ECO:0007669"/>
    <property type="project" value="InterPro"/>
</dbReference>
<reference evidence="7 8" key="2">
    <citation type="journal article" date="2010" name="Nucleic Acids Res.">
        <title>BeetleBase in 2010: revisions to provide comprehensive genomic information for Tribolium castaneum.</title>
        <authorList>
            <person name="Kim H.S."/>
            <person name="Murphy T."/>
            <person name="Xia J."/>
            <person name="Caragea D."/>
            <person name="Park Y."/>
            <person name="Beeman R.W."/>
            <person name="Lorenzen M.D."/>
            <person name="Butcher S."/>
            <person name="Manak J.R."/>
            <person name="Brown S.J."/>
        </authorList>
    </citation>
    <scope>GENOME REANNOTATION</scope>
    <source>
        <strain evidence="7 8">Georgia GA2</strain>
    </source>
</reference>
<dbReference type="SMART" id="SM01352">
    <property type="entry name" value="APCDDC"/>
    <property type="match status" value="1"/>
</dbReference>
<evidence type="ECO:0000313" key="7">
    <source>
        <dbReference type="EMBL" id="KYB28324.1"/>
    </source>
</evidence>
<keyword evidence="5" id="KW-0325">Glycoprotein</keyword>
<feature type="domain" description="APCDD1" evidence="6">
    <location>
        <begin position="144"/>
        <end position="325"/>
    </location>
</feature>
<dbReference type="InterPro" id="IPR029405">
    <property type="entry name" value="APCDD1_dom"/>
</dbReference>
<keyword evidence="4" id="KW-0472">Membrane</keyword>
<dbReference type="InterPro" id="IPR042425">
    <property type="entry name" value="APCDD1"/>
</dbReference>
<dbReference type="GO" id="GO:0017147">
    <property type="term" value="F:Wnt-protein binding"/>
    <property type="evidence" value="ECO:0007669"/>
    <property type="project" value="InterPro"/>
</dbReference>